<dbReference type="PANTHER" id="PTHR45753:SF3">
    <property type="entry name" value="ORNITHINE TRANSCARBAMYLASE, MITOCHONDRIAL"/>
    <property type="match status" value="1"/>
</dbReference>
<proteinExistence type="inferred from homology"/>
<gene>
    <name evidence="5" type="ordered locus">Namu_3872</name>
</gene>
<dbReference type="GO" id="GO:0004585">
    <property type="term" value="F:ornithine carbamoyltransferase activity"/>
    <property type="evidence" value="ECO:0007669"/>
    <property type="project" value="TreeGrafter"/>
</dbReference>
<feature type="domain" description="Aspartate/ornithine carbamoyltransferase carbamoyl-P binding" evidence="4">
    <location>
        <begin position="21"/>
        <end position="158"/>
    </location>
</feature>
<protein>
    <submittedName>
        <fullName evidence="5">Aspartate/ornithine carbamoyltransferase carbamoyl-P binding domain protein</fullName>
    </submittedName>
</protein>
<reference evidence="5 6" key="2">
    <citation type="journal article" date="2010" name="Stand. Genomic Sci.">
        <title>Complete genome sequence of Nakamurella multipartita type strain (Y-104).</title>
        <authorList>
            <person name="Tice H."/>
            <person name="Mayilraj S."/>
            <person name="Sims D."/>
            <person name="Lapidus A."/>
            <person name="Nolan M."/>
            <person name="Lucas S."/>
            <person name="Glavina Del Rio T."/>
            <person name="Copeland A."/>
            <person name="Cheng J.F."/>
            <person name="Meincke L."/>
            <person name="Bruce D."/>
            <person name="Goodwin L."/>
            <person name="Pitluck S."/>
            <person name="Ivanova N."/>
            <person name="Mavromatis K."/>
            <person name="Ovchinnikova G."/>
            <person name="Pati A."/>
            <person name="Chen A."/>
            <person name="Palaniappan K."/>
            <person name="Land M."/>
            <person name="Hauser L."/>
            <person name="Chang Y.J."/>
            <person name="Jeffries C.D."/>
            <person name="Detter J.C."/>
            <person name="Brettin T."/>
            <person name="Rohde M."/>
            <person name="Goker M."/>
            <person name="Bristow J."/>
            <person name="Eisen J.A."/>
            <person name="Markowitz V."/>
            <person name="Hugenholtz P."/>
            <person name="Kyrpides N.C."/>
            <person name="Klenk H.P."/>
            <person name="Chen F."/>
        </authorList>
    </citation>
    <scope>NUCLEOTIDE SEQUENCE [LARGE SCALE GENOMIC DNA]</scope>
    <source>
        <strain evidence="6">ATCC 700099 / DSM 44233 / CIP 104796 / JCM 9543 / NBRC 105858 / Y-104</strain>
    </source>
</reference>
<evidence type="ECO:0000313" key="6">
    <source>
        <dbReference type="Proteomes" id="UP000002218"/>
    </source>
</evidence>
<dbReference type="Pfam" id="PF02729">
    <property type="entry name" value="OTCace_N"/>
    <property type="match status" value="1"/>
</dbReference>
<dbReference type="PROSITE" id="PS00097">
    <property type="entry name" value="CARBAMOYLTRANSFERASE"/>
    <property type="match status" value="1"/>
</dbReference>
<evidence type="ECO:0000256" key="1">
    <source>
        <dbReference type="ARBA" id="ARBA00022679"/>
    </source>
</evidence>
<evidence type="ECO:0000259" key="4">
    <source>
        <dbReference type="Pfam" id="PF02729"/>
    </source>
</evidence>
<dbReference type="GO" id="GO:0016597">
    <property type="term" value="F:amino acid binding"/>
    <property type="evidence" value="ECO:0007669"/>
    <property type="project" value="InterPro"/>
</dbReference>
<dbReference type="InParanoid" id="C8XGT6"/>
<dbReference type="InterPro" id="IPR006132">
    <property type="entry name" value="Asp/Orn_carbamoyltranf_P-bd"/>
</dbReference>
<dbReference type="eggNOG" id="COG0078">
    <property type="taxonomic scope" value="Bacteria"/>
</dbReference>
<dbReference type="Gene3D" id="3.40.50.1370">
    <property type="entry name" value="Aspartate/ornithine carbamoyltransferase"/>
    <property type="match status" value="2"/>
</dbReference>
<dbReference type="GO" id="GO:0019240">
    <property type="term" value="P:citrulline biosynthetic process"/>
    <property type="evidence" value="ECO:0007669"/>
    <property type="project" value="TreeGrafter"/>
</dbReference>
<evidence type="ECO:0000256" key="2">
    <source>
        <dbReference type="RuleBase" id="RU003634"/>
    </source>
</evidence>
<dbReference type="InterPro" id="IPR036901">
    <property type="entry name" value="Asp/Orn_carbamoylTrfase_sf"/>
</dbReference>
<dbReference type="Proteomes" id="UP000002218">
    <property type="component" value="Chromosome"/>
</dbReference>
<dbReference type="KEGG" id="nml:Namu_3872"/>
<accession>C8XGT6</accession>
<name>C8XGT6_NAKMY</name>
<sequence length="327" mass="34590">MTDTLETSPLLATRPPGPLARSVISIDDLPDRDLAGIVARGVEFAAGARSTALAGTVTGVYFAKPSTRTRTAFSAGALRLGAGLVAYGPGDLQLSTGETDADTGRVLAGMLDTLVMRTAEDEAVMRSYAEPGGMSVINAMSAQEHPTQALCDLSTLQEHFGRLAGLRVLYVGEGNNTASALALALMRCPGVTLDLRTPAGYGLSADFLRRARRHAARSGGHIDQQHDMRGLPADLDVIYTTRWQTTGSSKHTADWRHTFAPFRVGSSLLAAYPRAVFLHDLPAHRGEEVDAAVLDGPASLAFRQAHMKMYSAMAVLEWCAAGAPGSS</sequence>
<dbReference type="PANTHER" id="PTHR45753">
    <property type="entry name" value="ORNITHINE CARBAMOYLTRANSFERASE, MITOCHONDRIAL"/>
    <property type="match status" value="1"/>
</dbReference>
<evidence type="ECO:0000313" key="5">
    <source>
        <dbReference type="EMBL" id="ACV80167.1"/>
    </source>
</evidence>
<keyword evidence="1 2" id="KW-0808">Transferase</keyword>
<dbReference type="STRING" id="479431.Namu_3872"/>
<organism evidence="5 6">
    <name type="scientific">Nakamurella multipartita (strain ATCC 700099 / DSM 44233 / CIP 104796 / JCM 9543 / NBRC 105858 / Y-104)</name>
    <name type="common">Microsphaera multipartita</name>
    <dbReference type="NCBI Taxonomy" id="479431"/>
    <lineage>
        <taxon>Bacteria</taxon>
        <taxon>Bacillati</taxon>
        <taxon>Actinomycetota</taxon>
        <taxon>Actinomycetes</taxon>
        <taxon>Nakamurellales</taxon>
        <taxon>Nakamurellaceae</taxon>
        <taxon>Nakamurella</taxon>
    </lineage>
</organism>
<comment type="similarity">
    <text evidence="2">Belongs to the aspartate/ornithine carbamoyltransferase superfamily.</text>
</comment>
<feature type="domain" description="Aspartate/ornithine carbamoyltransferase Asp/Orn-binding" evidence="3">
    <location>
        <begin position="165"/>
        <end position="319"/>
    </location>
</feature>
<dbReference type="PRINTS" id="PR00101">
    <property type="entry name" value="ATCASE"/>
</dbReference>
<reference evidence="6" key="1">
    <citation type="submission" date="2009-09" db="EMBL/GenBank/DDBJ databases">
        <title>The complete genome of Nakamurella multipartita DSM 44233.</title>
        <authorList>
            <consortium name="US DOE Joint Genome Institute (JGI-PGF)"/>
            <person name="Lucas S."/>
            <person name="Copeland A."/>
            <person name="Lapidus A."/>
            <person name="Glavina del Rio T."/>
            <person name="Dalin E."/>
            <person name="Tice H."/>
            <person name="Bruce D."/>
            <person name="Goodwin L."/>
            <person name="Pitluck S."/>
            <person name="Kyrpides N."/>
            <person name="Mavromatis K."/>
            <person name="Ivanova N."/>
            <person name="Ovchinnikova G."/>
            <person name="Sims D."/>
            <person name="Meincke L."/>
            <person name="Brettin T."/>
            <person name="Detter J.C."/>
            <person name="Han C."/>
            <person name="Larimer F."/>
            <person name="Land M."/>
            <person name="Hauser L."/>
            <person name="Markowitz V."/>
            <person name="Cheng J.-F."/>
            <person name="Hugenholtz P."/>
            <person name="Woyke T."/>
            <person name="Wu D."/>
            <person name="Klenk H.-P."/>
            <person name="Eisen J.A."/>
        </authorList>
    </citation>
    <scope>NUCLEOTIDE SEQUENCE [LARGE SCALE GENOMIC DNA]</scope>
    <source>
        <strain evidence="6">ATCC 700099 / DSM 44233 / CIP 104796 / JCM 9543 / NBRC 105858 / Y-104</strain>
    </source>
</reference>
<dbReference type="AlphaFoldDB" id="C8XGT6"/>
<dbReference type="Pfam" id="PF00185">
    <property type="entry name" value="OTCace"/>
    <property type="match status" value="1"/>
</dbReference>
<dbReference type="SUPFAM" id="SSF53671">
    <property type="entry name" value="Aspartate/ornithine carbamoyltransferase"/>
    <property type="match status" value="1"/>
</dbReference>
<dbReference type="OrthoDB" id="9802587at2"/>
<keyword evidence="6" id="KW-1185">Reference proteome</keyword>
<dbReference type="PRINTS" id="PR00100">
    <property type="entry name" value="AOTCASE"/>
</dbReference>
<dbReference type="GO" id="GO:0042450">
    <property type="term" value="P:L-arginine biosynthetic process via ornithine"/>
    <property type="evidence" value="ECO:0007669"/>
    <property type="project" value="TreeGrafter"/>
</dbReference>
<dbReference type="HOGENOM" id="CLU_043846_3_2_11"/>
<dbReference type="RefSeq" id="WP_015748994.1">
    <property type="nucleotide sequence ID" value="NC_013235.1"/>
</dbReference>
<dbReference type="InterPro" id="IPR006131">
    <property type="entry name" value="Asp_carbamoyltransf_Asp/Orn-bd"/>
</dbReference>
<dbReference type="InterPro" id="IPR006130">
    <property type="entry name" value="Asp/Orn_carbamoylTrfase"/>
</dbReference>
<evidence type="ECO:0000259" key="3">
    <source>
        <dbReference type="Pfam" id="PF00185"/>
    </source>
</evidence>
<dbReference type="EMBL" id="CP001737">
    <property type="protein sequence ID" value="ACV80167.1"/>
    <property type="molecule type" value="Genomic_DNA"/>
</dbReference>